<evidence type="ECO:0000256" key="1">
    <source>
        <dbReference type="SAM" id="SignalP"/>
    </source>
</evidence>
<accession>A0A2V4C1Q8</accession>
<feature type="signal peptide" evidence="1">
    <location>
        <begin position="1"/>
        <end position="19"/>
    </location>
</feature>
<proteinExistence type="predicted"/>
<keyword evidence="3" id="KW-1185">Reference proteome</keyword>
<comment type="caution">
    <text evidence="2">The sequence shown here is derived from an EMBL/GenBank/DDBJ whole genome shotgun (WGS) entry which is preliminary data.</text>
</comment>
<dbReference type="AlphaFoldDB" id="A0A2V4C1Q8"/>
<gene>
    <name evidence="2" type="ORF">DMB68_11145</name>
</gene>
<name>A0A2V4C1Q8_9FLAO</name>
<keyword evidence="1" id="KW-0732">Signal</keyword>
<evidence type="ECO:0000313" key="2">
    <source>
        <dbReference type="EMBL" id="PXY45239.1"/>
    </source>
</evidence>
<dbReference type="EMBL" id="QJHL01000002">
    <property type="protein sequence ID" value="PXY45239.1"/>
    <property type="molecule type" value="Genomic_DNA"/>
</dbReference>
<organism evidence="2 3">
    <name type="scientific">Flavobacterium hydrophilum</name>
    <dbReference type="NCBI Taxonomy" id="2211445"/>
    <lineage>
        <taxon>Bacteria</taxon>
        <taxon>Pseudomonadati</taxon>
        <taxon>Bacteroidota</taxon>
        <taxon>Flavobacteriia</taxon>
        <taxon>Flavobacteriales</taxon>
        <taxon>Flavobacteriaceae</taxon>
        <taxon>Flavobacterium</taxon>
    </lineage>
</organism>
<dbReference type="Proteomes" id="UP000247681">
    <property type="component" value="Unassembled WGS sequence"/>
</dbReference>
<dbReference type="RefSeq" id="WP_110346745.1">
    <property type="nucleotide sequence ID" value="NZ_QJHL01000002.1"/>
</dbReference>
<evidence type="ECO:0000313" key="3">
    <source>
        <dbReference type="Proteomes" id="UP000247681"/>
    </source>
</evidence>
<reference evidence="2 3" key="1">
    <citation type="submission" date="2018-05" db="EMBL/GenBank/DDBJ databases">
        <title>Flavobacterium sp. strain IMCC34758, incomplete genome.</title>
        <authorList>
            <person name="Joung Y."/>
        </authorList>
    </citation>
    <scope>NUCLEOTIDE SEQUENCE [LARGE SCALE GENOMIC DNA]</scope>
    <source>
        <strain evidence="2 3">IMCC34758</strain>
    </source>
</reference>
<feature type="chain" id="PRO_5016049118" evidence="1">
    <location>
        <begin position="20"/>
        <end position="224"/>
    </location>
</feature>
<sequence length="224" mass="25581">MKKITLNLLLAILTIVLFANCEGKKNSKAEKTEDGQQLDSQTIHTDEEISVDSNKPEDNITYDSYEFATNLKNDSFFESDNIDKTIDLKNVGITTYFISGDEVSLLGIFYSTEKNIAIPRFENNPPNRSFVPDYFDKKEIKYDEKYKSTYSATLRISLKNPKDVKKLKMFVSSEPVLNYEYKVPGTIDEYRSGFIDLVNVKGTFKGVNPDSPNKNYEIIDAEIN</sequence>
<protein>
    <submittedName>
        <fullName evidence="2">Uncharacterized protein</fullName>
    </submittedName>
</protein>